<dbReference type="PRINTS" id="PR00094">
    <property type="entry name" value="ADENYLTKNASE"/>
</dbReference>
<evidence type="ECO:0000256" key="3">
    <source>
        <dbReference type="ARBA" id="ARBA00022741"/>
    </source>
</evidence>
<comment type="catalytic activity">
    <reaction evidence="5 7">
        <text>AMP + ATP = 2 ADP</text>
        <dbReference type="Rhea" id="RHEA:12973"/>
        <dbReference type="ChEBI" id="CHEBI:30616"/>
        <dbReference type="ChEBI" id="CHEBI:456215"/>
        <dbReference type="ChEBI" id="CHEBI:456216"/>
        <dbReference type="EC" id="2.7.4.3"/>
    </reaction>
</comment>
<comment type="function">
    <text evidence="5">Catalyzes the reversible transfer of the terminal phosphate group between ATP and AMP. Plays an important role in cellular energy homeostasis and in adenine nucleotide metabolism.</text>
</comment>
<evidence type="ECO:0000256" key="2">
    <source>
        <dbReference type="ARBA" id="ARBA00022727"/>
    </source>
</evidence>
<evidence type="ECO:0000256" key="4">
    <source>
        <dbReference type="ARBA" id="ARBA00022777"/>
    </source>
</evidence>
<dbReference type="InterPro" id="IPR007862">
    <property type="entry name" value="Adenylate_kinase_lid-dom"/>
</dbReference>
<comment type="pathway">
    <text evidence="5">Purine metabolism; AMP biosynthesis via salvage pathway; AMP from ADP: step 1/1.</text>
</comment>
<sequence length="423" mass="45919">MRIVLLGAPGSGKGTQGKLLSEKFHIPQISTGDLLRAAVAAETPLGLRAKAAMDAGQLVSDDIVLGMIEERLAQPDAKDGFILDGFPRNIPQAEALDTLLMRIGKPLQVALLMDVDFDLLMQRLTGRRTCESCGQVFNIYTSPSKIDGRCDSCGGNLRHRADDREETISNRLKVYEAQTAPLVDYYQSRGKLKKVEAVGEIADIFNGICKLLDEVIEEEKQRANDMPADVDAIAAAVTKRLSAAKEEKPMKKSAKKKAAAKKKSAVKKKVATKKTVAPKKKATKKKVAKKKVAAKKKAAPKKKAAKKKVAKKKVAAKKKAAPKKKATKKKVAKKKVAAKKKAAPKKKAAKKKVAKKKVAKKKVAAKKKAAPKKKATKKKVAKKKVAKKKVAAKKKAAPKKKAAKKKVAKKKATPRKKTAKKKR</sequence>
<feature type="binding site" evidence="5">
    <location>
        <begin position="136"/>
        <end position="137"/>
    </location>
    <ligand>
        <name>ATP</name>
        <dbReference type="ChEBI" id="CHEBI:30616"/>
    </ligand>
</feature>
<feature type="binding site" evidence="5">
    <location>
        <position position="160"/>
    </location>
    <ligand>
        <name>AMP</name>
        <dbReference type="ChEBI" id="CHEBI:456215"/>
    </ligand>
</feature>
<comment type="subcellular location">
    <subcellularLocation>
        <location evidence="5 7">Cytoplasm</location>
    </subcellularLocation>
</comment>
<comment type="similarity">
    <text evidence="5 6">Belongs to the adenylate kinase family.</text>
</comment>
<evidence type="ECO:0000256" key="1">
    <source>
        <dbReference type="ARBA" id="ARBA00022679"/>
    </source>
</evidence>
<feature type="binding site" evidence="5">
    <location>
        <begin position="10"/>
        <end position="15"/>
    </location>
    <ligand>
        <name>ATP</name>
        <dbReference type="ChEBI" id="CHEBI:30616"/>
    </ligand>
</feature>
<dbReference type="GO" id="GO:0005524">
    <property type="term" value="F:ATP binding"/>
    <property type="evidence" value="ECO:0007669"/>
    <property type="project" value="UniProtKB-UniRule"/>
</dbReference>
<evidence type="ECO:0000259" key="9">
    <source>
        <dbReference type="Pfam" id="PF05191"/>
    </source>
</evidence>
<dbReference type="PANTHER" id="PTHR23359">
    <property type="entry name" value="NUCLEOTIDE KINASE"/>
    <property type="match status" value="1"/>
</dbReference>
<keyword evidence="5" id="KW-0862">Zinc</keyword>
<dbReference type="HAMAP" id="MF_00235">
    <property type="entry name" value="Adenylate_kinase_Adk"/>
    <property type="match status" value="1"/>
</dbReference>
<keyword evidence="2 5" id="KW-0545">Nucleotide biosynthesis</keyword>
<keyword evidence="5" id="KW-0963">Cytoplasm</keyword>
<dbReference type="Proteomes" id="UP000055136">
    <property type="component" value="Chromosome"/>
</dbReference>
<dbReference type="EC" id="2.7.4.3" evidence="5 7"/>
<keyword evidence="4 5" id="KW-0418">Kinase</keyword>
<evidence type="ECO:0000313" key="11">
    <source>
        <dbReference type="Proteomes" id="UP000055136"/>
    </source>
</evidence>
<dbReference type="InterPro" id="IPR000850">
    <property type="entry name" value="Adenylat/UMP-CMP_kin"/>
</dbReference>
<dbReference type="NCBIfam" id="NF001380">
    <property type="entry name" value="PRK00279.1-2"/>
    <property type="match status" value="1"/>
</dbReference>
<feature type="binding site" evidence="5">
    <location>
        <begin position="85"/>
        <end position="88"/>
    </location>
    <ligand>
        <name>AMP</name>
        <dbReference type="ChEBI" id="CHEBI:456215"/>
    </ligand>
</feature>
<gene>
    <name evidence="5" type="primary">adk</name>
    <name evidence="10" type="ORF">Tel_02235</name>
</gene>
<dbReference type="Pfam" id="PF00406">
    <property type="entry name" value="ADK"/>
    <property type="match status" value="1"/>
</dbReference>
<dbReference type="Gene3D" id="3.40.50.300">
    <property type="entry name" value="P-loop containing nucleotide triphosphate hydrolases"/>
    <property type="match status" value="1"/>
</dbReference>
<feature type="binding site" evidence="5">
    <location>
        <position position="153"/>
    </location>
    <ligand>
        <name>Zn(2+)</name>
        <dbReference type="ChEBI" id="CHEBI:29105"/>
        <note>structural</note>
    </ligand>
</feature>
<feature type="region of interest" description="LID" evidence="5">
    <location>
        <begin position="126"/>
        <end position="163"/>
    </location>
</feature>
<feature type="binding site" evidence="5">
    <location>
        <position position="36"/>
    </location>
    <ligand>
        <name>AMP</name>
        <dbReference type="ChEBI" id="CHEBI:456215"/>
    </ligand>
</feature>
<dbReference type="CDD" id="cd01428">
    <property type="entry name" value="ADK"/>
    <property type="match status" value="1"/>
</dbReference>
<evidence type="ECO:0000313" key="10">
    <source>
        <dbReference type="EMBL" id="ALP52052.1"/>
    </source>
</evidence>
<evidence type="ECO:0000256" key="6">
    <source>
        <dbReference type="RuleBase" id="RU003330"/>
    </source>
</evidence>
<feature type="binding site" evidence="5">
    <location>
        <position position="171"/>
    </location>
    <ligand>
        <name>AMP</name>
        <dbReference type="ChEBI" id="CHEBI:456215"/>
    </ligand>
</feature>
<feature type="binding site" evidence="5">
    <location>
        <position position="133"/>
    </location>
    <ligand>
        <name>Zn(2+)</name>
        <dbReference type="ChEBI" id="CHEBI:29105"/>
        <note>structural</note>
    </ligand>
</feature>
<keyword evidence="1 5" id="KW-0808">Transferase</keyword>
<feature type="binding site" evidence="5">
    <location>
        <position position="31"/>
    </location>
    <ligand>
        <name>AMP</name>
        <dbReference type="ChEBI" id="CHEBI:456215"/>
    </ligand>
</feature>
<dbReference type="InterPro" id="IPR033690">
    <property type="entry name" value="Adenylat_kinase_CS"/>
</dbReference>
<dbReference type="NCBIfam" id="NF001381">
    <property type="entry name" value="PRK00279.1-3"/>
    <property type="match status" value="1"/>
</dbReference>
<dbReference type="EMBL" id="CP013099">
    <property type="protein sequence ID" value="ALP52052.1"/>
    <property type="molecule type" value="Genomic_DNA"/>
</dbReference>
<name>A0A0S2TA55_9GAMM</name>
<dbReference type="InterPro" id="IPR027417">
    <property type="entry name" value="P-loop_NTPase"/>
</dbReference>
<feature type="binding site" evidence="5">
    <location>
        <position position="127"/>
    </location>
    <ligand>
        <name>ATP</name>
        <dbReference type="ChEBI" id="CHEBI:30616"/>
    </ligand>
</feature>
<dbReference type="SUPFAM" id="SSF52540">
    <property type="entry name" value="P-loop containing nucleoside triphosphate hydrolases"/>
    <property type="match status" value="1"/>
</dbReference>
<dbReference type="InterPro" id="IPR006259">
    <property type="entry name" value="Adenyl_kin_sub"/>
</dbReference>
<feature type="region of interest" description="NMP" evidence="5">
    <location>
        <begin position="30"/>
        <end position="59"/>
    </location>
</feature>
<dbReference type="GO" id="GO:0004017">
    <property type="term" value="F:AMP kinase activity"/>
    <property type="evidence" value="ECO:0007669"/>
    <property type="project" value="UniProtKB-UniRule"/>
</dbReference>
<keyword evidence="11" id="KW-1185">Reference proteome</keyword>
<dbReference type="GO" id="GO:0044209">
    <property type="term" value="P:AMP salvage"/>
    <property type="evidence" value="ECO:0007669"/>
    <property type="project" value="UniProtKB-UniRule"/>
</dbReference>
<evidence type="ECO:0000256" key="5">
    <source>
        <dbReference type="HAMAP-Rule" id="MF_00235"/>
    </source>
</evidence>
<feature type="binding site" evidence="5">
    <location>
        <position position="130"/>
    </location>
    <ligand>
        <name>Zn(2+)</name>
        <dbReference type="ChEBI" id="CHEBI:29105"/>
        <note>structural</note>
    </ligand>
</feature>
<protein>
    <recommendedName>
        <fullName evidence="5 7">Adenylate kinase</fullName>
        <shortName evidence="5">AK</shortName>
        <ecNumber evidence="5 7">2.7.4.3</ecNumber>
    </recommendedName>
    <alternativeName>
        <fullName evidence="5">ATP-AMP transphosphorylase</fullName>
    </alternativeName>
    <alternativeName>
        <fullName evidence="5">ATP:AMP phosphotransferase</fullName>
    </alternativeName>
    <alternativeName>
        <fullName evidence="5">Adenylate monophosphate kinase</fullName>
    </alternativeName>
</protein>
<dbReference type="PROSITE" id="PS00113">
    <property type="entry name" value="ADENYLATE_KINASE"/>
    <property type="match status" value="1"/>
</dbReference>
<comment type="subunit">
    <text evidence="5 7">Monomer.</text>
</comment>
<keyword evidence="5 7" id="KW-0067">ATP-binding</keyword>
<dbReference type="STRING" id="1748243.Tel_02235"/>
<evidence type="ECO:0000256" key="8">
    <source>
        <dbReference type="SAM" id="MobiDB-lite"/>
    </source>
</evidence>
<reference evidence="10" key="1">
    <citation type="submission" date="2015-10" db="EMBL/GenBank/DDBJ databases">
        <title>Description of Candidatus Tenderia electrophaga gen. nov, sp. nov., an Uncultivated Electroautotroph from a Biocathode Enrichment.</title>
        <authorList>
            <person name="Eddie B.J."/>
            <person name="Malanoski A.P."/>
            <person name="Wang Z."/>
            <person name="Hall R.J."/>
            <person name="Oh S.D."/>
            <person name="Heiner C."/>
            <person name="Lin B."/>
            <person name="Strycharz-Glaven S.M."/>
        </authorList>
    </citation>
    <scope>NUCLEOTIDE SEQUENCE [LARGE SCALE GENOMIC DNA]</scope>
    <source>
        <strain evidence="10">NRL1</strain>
    </source>
</reference>
<dbReference type="KEGG" id="tee:Tel_02235"/>
<dbReference type="AlphaFoldDB" id="A0A0S2TA55"/>
<organism evidence="10 11">
    <name type="scientific">Candidatus Tenderia electrophaga</name>
    <dbReference type="NCBI Taxonomy" id="1748243"/>
    <lineage>
        <taxon>Bacteria</taxon>
        <taxon>Pseudomonadati</taxon>
        <taxon>Pseudomonadota</taxon>
        <taxon>Gammaproteobacteria</taxon>
        <taxon>Candidatus Tenderiales</taxon>
        <taxon>Candidatus Tenderiaceae</taxon>
        <taxon>Candidatus Tenderia</taxon>
    </lineage>
</organism>
<keyword evidence="5" id="KW-0479">Metal-binding</keyword>
<dbReference type="GO" id="GO:0008270">
    <property type="term" value="F:zinc ion binding"/>
    <property type="evidence" value="ECO:0007669"/>
    <property type="project" value="UniProtKB-UniRule"/>
</dbReference>
<feature type="binding site" evidence="5">
    <location>
        <position position="92"/>
    </location>
    <ligand>
        <name>AMP</name>
        <dbReference type="ChEBI" id="CHEBI:456215"/>
    </ligand>
</feature>
<accession>A0A0S2TA55</accession>
<dbReference type="FunFam" id="3.40.50.300:FF:000106">
    <property type="entry name" value="Adenylate kinase mitochondrial"/>
    <property type="match status" value="1"/>
</dbReference>
<keyword evidence="3 5" id="KW-0547">Nucleotide-binding</keyword>
<dbReference type="GO" id="GO:0005737">
    <property type="term" value="C:cytoplasm"/>
    <property type="evidence" value="ECO:0007669"/>
    <property type="project" value="UniProtKB-SubCell"/>
</dbReference>
<feature type="binding site" evidence="5">
    <location>
        <position position="199"/>
    </location>
    <ligand>
        <name>ATP</name>
        <dbReference type="ChEBI" id="CHEBI:30616"/>
    </ligand>
</feature>
<comment type="domain">
    <text evidence="5">Consists of three domains, a large central CORE domain and two small peripheral domains, NMPbind and LID, which undergo movements during catalysis. The LID domain closes over the site of phosphoryl transfer upon ATP binding. Assembling and dissambling the active center during each catalytic cycle provides an effective means to prevent ATP hydrolysis. Some bacteria have evolved a zinc-coordinating structure that stabilizes the LID domain.</text>
</comment>
<feature type="binding site" evidence="5">
    <location>
        <begin position="57"/>
        <end position="59"/>
    </location>
    <ligand>
        <name>AMP</name>
        <dbReference type="ChEBI" id="CHEBI:456215"/>
    </ligand>
</feature>
<proteinExistence type="inferred from homology"/>
<feature type="domain" description="Adenylate kinase active site lid" evidence="9">
    <location>
        <begin position="127"/>
        <end position="162"/>
    </location>
</feature>
<evidence type="ECO:0000256" key="7">
    <source>
        <dbReference type="RuleBase" id="RU003331"/>
    </source>
</evidence>
<dbReference type="UniPathway" id="UPA00588">
    <property type="reaction ID" value="UER00649"/>
</dbReference>
<dbReference type="Pfam" id="PF05191">
    <property type="entry name" value="ADK_lid"/>
    <property type="match status" value="1"/>
</dbReference>
<feature type="region of interest" description="Disordered" evidence="8">
    <location>
        <begin position="244"/>
        <end position="423"/>
    </location>
</feature>
<feature type="binding site" evidence="5">
    <location>
        <position position="150"/>
    </location>
    <ligand>
        <name>Zn(2+)</name>
        <dbReference type="ChEBI" id="CHEBI:29105"/>
        <note>structural</note>
    </ligand>
</feature>
<dbReference type="NCBIfam" id="NF011100">
    <property type="entry name" value="PRK14527.1"/>
    <property type="match status" value="1"/>
</dbReference>
<dbReference type="NCBIfam" id="TIGR01351">
    <property type="entry name" value="adk"/>
    <property type="match status" value="1"/>
</dbReference>
<feature type="compositionally biased region" description="Basic residues" evidence="8">
    <location>
        <begin position="251"/>
        <end position="423"/>
    </location>
</feature>